<organism evidence="2 3">
    <name type="scientific">Paenibacillus rhizovicinus</name>
    <dbReference type="NCBI Taxonomy" id="2704463"/>
    <lineage>
        <taxon>Bacteria</taxon>
        <taxon>Bacillati</taxon>
        <taxon>Bacillota</taxon>
        <taxon>Bacilli</taxon>
        <taxon>Bacillales</taxon>
        <taxon>Paenibacillaceae</taxon>
        <taxon>Paenibacillus</taxon>
    </lineage>
</organism>
<feature type="region of interest" description="Disordered" evidence="1">
    <location>
        <begin position="1"/>
        <end position="78"/>
    </location>
</feature>
<dbReference type="EMBL" id="CP048286">
    <property type="protein sequence ID" value="QHW32795.1"/>
    <property type="molecule type" value="Genomic_DNA"/>
</dbReference>
<sequence length="78" mass="8535">MNRNVESSPAMRKRMRAPGNTLPEDGMVPAAGHESDARRAAAKYDHREQSDGRRGDRLVGSNDPSGTVANQPSWEAPY</sequence>
<feature type="compositionally biased region" description="Basic and acidic residues" evidence="1">
    <location>
        <begin position="33"/>
        <end position="57"/>
    </location>
</feature>
<evidence type="ECO:0000313" key="2">
    <source>
        <dbReference type="EMBL" id="QHW32795.1"/>
    </source>
</evidence>
<reference evidence="2 3" key="1">
    <citation type="submission" date="2020-02" db="EMBL/GenBank/DDBJ databases">
        <title>Paenibacillus sp. nov., isolated from rhizosphere soil of tomato.</title>
        <authorList>
            <person name="Weon H.-Y."/>
            <person name="Lee S.A."/>
        </authorList>
    </citation>
    <scope>NUCLEOTIDE SEQUENCE [LARGE SCALE GENOMIC DNA]</scope>
    <source>
        <strain evidence="2 3">14171R-81</strain>
    </source>
</reference>
<dbReference type="RefSeq" id="WP_162642634.1">
    <property type="nucleotide sequence ID" value="NZ_CP048286.1"/>
</dbReference>
<dbReference type="AlphaFoldDB" id="A0A6C0P2W3"/>
<evidence type="ECO:0000313" key="3">
    <source>
        <dbReference type="Proteomes" id="UP000479114"/>
    </source>
</evidence>
<feature type="compositionally biased region" description="Polar residues" evidence="1">
    <location>
        <begin position="62"/>
        <end position="78"/>
    </location>
</feature>
<keyword evidence="3" id="KW-1185">Reference proteome</keyword>
<accession>A0A6C0P2W3</accession>
<name>A0A6C0P2W3_9BACL</name>
<proteinExistence type="predicted"/>
<protein>
    <submittedName>
        <fullName evidence="2">Uncharacterized protein</fullName>
    </submittedName>
</protein>
<evidence type="ECO:0000256" key="1">
    <source>
        <dbReference type="SAM" id="MobiDB-lite"/>
    </source>
</evidence>
<gene>
    <name evidence="2" type="ORF">GZH47_19605</name>
</gene>
<dbReference type="Proteomes" id="UP000479114">
    <property type="component" value="Chromosome"/>
</dbReference>
<dbReference type="KEGG" id="prz:GZH47_19605"/>